<evidence type="ECO:0000259" key="2">
    <source>
        <dbReference type="PROSITE" id="PS51746"/>
    </source>
</evidence>
<comment type="cofactor">
    <cofactor evidence="1">
        <name>Mg(2+)</name>
        <dbReference type="ChEBI" id="CHEBI:18420"/>
    </cofactor>
</comment>
<dbReference type="GO" id="GO:0046872">
    <property type="term" value="F:metal ion binding"/>
    <property type="evidence" value="ECO:0007669"/>
    <property type="project" value="UniProtKB-UniRule"/>
</dbReference>
<dbReference type="InterPro" id="IPR001932">
    <property type="entry name" value="PPM-type_phosphatase-like_dom"/>
</dbReference>
<dbReference type="SMART" id="SM00331">
    <property type="entry name" value="PP2C_SIG"/>
    <property type="match status" value="1"/>
</dbReference>
<keyword evidence="1" id="KW-0378">Hydrolase</keyword>
<dbReference type="InParanoid" id="A0A068U692"/>
<keyword evidence="1" id="KW-0460">Magnesium</keyword>
<dbReference type="OrthoDB" id="60843at2759"/>
<protein>
    <recommendedName>
        <fullName evidence="1">Protein phosphatase</fullName>
        <ecNumber evidence="1">3.1.3.16</ecNumber>
    </recommendedName>
</protein>
<dbReference type="InterPro" id="IPR039123">
    <property type="entry name" value="PPTC7"/>
</dbReference>
<keyword evidence="1" id="KW-0479">Metal-binding</keyword>
<dbReference type="Gramene" id="CDP04031">
    <property type="protein sequence ID" value="CDP04031"/>
    <property type="gene ID" value="GSCOC_T00016559001"/>
</dbReference>
<comment type="catalytic activity">
    <reaction evidence="1">
        <text>O-phospho-L-seryl-[protein] + H2O = L-seryl-[protein] + phosphate</text>
        <dbReference type="Rhea" id="RHEA:20629"/>
        <dbReference type="Rhea" id="RHEA-COMP:9863"/>
        <dbReference type="Rhea" id="RHEA-COMP:11604"/>
        <dbReference type="ChEBI" id="CHEBI:15377"/>
        <dbReference type="ChEBI" id="CHEBI:29999"/>
        <dbReference type="ChEBI" id="CHEBI:43474"/>
        <dbReference type="ChEBI" id="CHEBI:83421"/>
        <dbReference type="EC" id="3.1.3.16"/>
    </reaction>
</comment>
<dbReference type="Gene3D" id="3.60.40.10">
    <property type="entry name" value="PPM-type phosphatase domain"/>
    <property type="match status" value="2"/>
</dbReference>
<reference evidence="4" key="1">
    <citation type="journal article" date="2014" name="Science">
        <title>The coffee genome provides insight into the convergent evolution of caffeine biosynthesis.</title>
        <authorList>
            <person name="Denoeud F."/>
            <person name="Carretero-Paulet L."/>
            <person name="Dereeper A."/>
            <person name="Droc G."/>
            <person name="Guyot R."/>
            <person name="Pietrella M."/>
            <person name="Zheng C."/>
            <person name="Alberti A."/>
            <person name="Anthony F."/>
            <person name="Aprea G."/>
            <person name="Aury J.M."/>
            <person name="Bento P."/>
            <person name="Bernard M."/>
            <person name="Bocs S."/>
            <person name="Campa C."/>
            <person name="Cenci A."/>
            <person name="Combes M.C."/>
            <person name="Crouzillat D."/>
            <person name="Da Silva C."/>
            <person name="Daddiego L."/>
            <person name="De Bellis F."/>
            <person name="Dussert S."/>
            <person name="Garsmeur O."/>
            <person name="Gayraud T."/>
            <person name="Guignon V."/>
            <person name="Jahn K."/>
            <person name="Jamilloux V."/>
            <person name="Joet T."/>
            <person name="Labadie K."/>
            <person name="Lan T."/>
            <person name="Leclercq J."/>
            <person name="Lepelley M."/>
            <person name="Leroy T."/>
            <person name="Li L.T."/>
            <person name="Librado P."/>
            <person name="Lopez L."/>
            <person name="Munoz A."/>
            <person name="Noel B."/>
            <person name="Pallavicini A."/>
            <person name="Perrotta G."/>
            <person name="Poncet V."/>
            <person name="Pot D."/>
            <person name="Priyono X."/>
            <person name="Rigoreau M."/>
            <person name="Rouard M."/>
            <person name="Rozas J."/>
            <person name="Tranchant-Dubreuil C."/>
            <person name="VanBuren R."/>
            <person name="Zhang Q."/>
            <person name="Andrade A.C."/>
            <person name="Argout X."/>
            <person name="Bertrand B."/>
            <person name="de Kochko A."/>
            <person name="Graziosi G."/>
            <person name="Henry R.J."/>
            <person name="Jayarama X."/>
            <person name="Ming R."/>
            <person name="Nagai C."/>
            <person name="Rounsley S."/>
            <person name="Sankoff D."/>
            <person name="Giuliano G."/>
            <person name="Albert V.A."/>
            <person name="Wincker P."/>
            <person name="Lashermes P."/>
        </authorList>
    </citation>
    <scope>NUCLEOTIDE SEQUENCE [LARGE SCALE GENOMIC DNA]</scope>
    <source>
        <strain evidence="4">cv. DH200-94</strain>
    </source>
</reference>
<dbReference type="PANTHER" id="PTHR12320:SF14">
    <property type="entry name" value="PROTEIN PHOSPHATASE"/>
    <property type="match status" value="1"/>
</dbReference>
<dbReference type="SUPFAM" id="SSF81606">
    <property type="entry name" value="PP2C-like"/>
    <property type="match status" value="1"/>
</dbReference>
<evidence type="ECO:0000256" key="1">
    <source>
        <dbReference type="RuleBase" id="RU366020"/>
    </source>
</evidence>
<dbReference type="STRING" id="49390.A0A068U692"/>
<comment type="cofactor">
    <cofactor evidence="1">
        <name>Mn(2+)</name>
        <dbReference type="ChEBI" id="CHEBI:29035"/>
    </cofactor>
</comment>
<dbReference type="EMBL" id="HG739095">
    <property type="protein sequence ID" value="CDP04031.1"/>
    <property type="molecule type" value="Genomic_DNA"/>
</dbReference>
<comment type="similarity">
    <text evidence="1">Belongs to the PP2C family.</text>
</comment>
<dbReference type="GO" id="GO:0004722">
    <property type="term" value="F:protein serine/threonine phosphatase activity"/>
    <property type="evidence" value="ECO:0007669"/>
    <property type="project" value="UniProtKB-EC"/>
</dbReference>
<dbReference type="PROSITE" id="PS51746">
    <property type="entry name" value="PPM_2"/>
    <property type="match status" value="1"/>
</dbReference>
<dbReference type="PANTHER" id="PTHR12320">
    <property type="entry name" value="PROTEIN PHOSPHATASE 2C"/>
    <property type="match status" value="1"/>
</dbReference>
<keyword evidence="1" id="KW-0904">Protein phosphatase</keyword>
<accession>A0A068U692</accession>
<feature type="domain" description="PPM-type phosphatase" evidence="2">
    <location>
        <begin position="135"/>
        <end position="371"/>
    </location>
</feature>
<organism evidence="3 4">
    <name type="scientific">Coffea canephora</name>
    <name type="common">Robusta coffee</name>
    <dbReference type="NCBI Taxonomy" id="49390"/>
    <lineage>
        <taxon>Eukaryota</taxon>
        <taxon>Viridiplantae</taxon>
        <taxon>Streptophyta</taxon>
        <taxon>Embryophyta</taxon>
        <taxon>Tracheophyta</taxon>
        <taxon>Spermatophyta</taxon>
        <taxon>Magnoliopsida</taxon>
        <taxon>eudicotyledons</taxon>
        <taxon>Gunneridae</taxon>
        <taxon>Pentapetalae</taxon>
        <taxon>asterids</taxon>
        <taxon>lamiids</taxon>
        <taxon>Gentianales</taxon>
        <taxon>Rubiaceae</taxon>
        <taxon>Ixoroideae</taxon>
        <taxon>Gardenieae complex</taxon>
        <taxon>Bertiereae - Coffeeae clade</taxon>
        <taxon>Coffeeae</taxon>
        <taxon>Coffea</taxon>
    </lineage>
</organism>
<dbReference type="Proteomes" id="UP000295252">
    <property type="component" value="Chromosome I"/>
</dbReference>
<evidence type="ECO:0000313" key="3">
    <source>
        <dbReference type="EMBL" id="CDP04031.1"/>
    </source>
</evidence>
<gene>
    <name evidence="3" type="ORF">GSCOC_T00016559001</name>
</gene>
<evidence type="ECO:0000313" key="4">
    <source>
        <dbReference type="Proteomes" id="UP000295252"/>
    </source>
</evidence>
<dbReference type="InterPro" id="IPR036457">
    <property type="entry name" value="PPM-type-like_dom_sf"/>
</dbReference>
<dbReference type="SMART" id="SM00332">
    <property type="entry name" value="PP2Cc"/>
    <property type="match status" value="1"/>
</dbReference>
<name>A0A068U692_COFCA</name>
<proteinExistence type="inferred from homology"/>
<dbReference type="EC" id="3.1.3.16" evidence="1"/>
<dbReference type="OMA" id="GEYLKMI"/>
<sequence length="372" mass="40835">MATLKRPRSSESWEHHYNSSCYGTNFFHERKGHNSPVSMNPYTMRNYWVPAEPSDNRQWAPMEASDYRRFAPTGLAVAVKDILPVELNPWQRVSTEASDFRRWIPTAASDFLPVELNPKKSTATPSVGLKMVAGSAYLPKDNPEKPEGDDAHFVSLEAQTIGVADGVGGWCKQGIDAGKYARDLMKNSRVAAESEPNGAVNPKRVMQEAYSNTKAPGSSTACIITLSGNALRAANVGDSGFIVVRDGKVVYQSPVQQHHFNCPYQLGNSKDDPSLAQELQIEVQKGDIVVAGTDGVFDNLHGFEIEEVIKSSSNKGDKPDYMACTIANLALYNSFDRYAADTPFARKSREAGHSHHKGGKVDDITVIVAWIQ</sequence>
<dbReference type="PhylomeDB" id="A0A068U692"/>
<comment type="catalytic activity">
    <reaction evidence="1">
        <text>O-phospho-L-threonyl-[protein] + H2O = L-threonyl-[protein] + phosphate</text>
        <dbReference type="Rhea" id="RHEA:47004"/>
        <dbReference type="Rhea" id="RHEA-COMP:11060"/>
        <dbReference type="Rhea" id="RHEA-COMP:11605"/>
        <dbReference type="ChEBI" id="CHEBI:15377"/>
        <dbReference type="ChEBI" id="CHEBI:30013"/>
        <dbReference type="ChEBI" id="CHEBI:43474"/>
        <dbReference type="ChEBI" id="CHEBI:61977"/>
        <dbReference type="EC" id="3.1.3.16"/>
    </reaction>
</comment>
<keyword evidence="1" id="KW-0464">Manganese</keyword>
<dbReference type="AlphaFoldDB" id="A0A068U692"/>
<keyword evidence="4" id="KW-1185">Reference proteome</keyword>